<dbReference type="GO" id="GO:0009090">
    <property type="term" value="P:homoserine biosynthetic process"/>
    <property type="evidence" value="ECO:0007669"/>
    <property type="project" value="TreeGrafter"/>
</dbReference>
<keyword evidence="7 14" id="KW-0028">Amino-acid biosynthesis</keyword>
<feature type="active site" description="Proton donor" evidence="15">
    <location>
        <position position="234"/>
    </location>
</feature>
<dbReference type="Proteomes" id="UP000799640">
    <property type="component" value="Unassembled WGS sequence"/>
</dbReference>
<evidence type="ECO:0000313" key="21">
    <source>
        <dbReference type="EMBL" id="KAF2398485.1"/>
    </source>
</evidence>
<protein>
    <recommendedName>
        <fullName evidence="6 14">Homoserine dehydrogenase</fullName>
        <shortName evidence="14">HDH</shortName>
        <ecNumber evidence="5 14">1.1.1.3</ecNumber>
    </recommendedName>
</protein>
<feature type="binding site" evidence="16">
    <location>
        <position position="122"/>
    </location>
    <ligand>
        <name>NADPH</name>
        <dbReference type="ChEBI" id="CHEBI:57783"/>
    </ligand>
</feature>
<dbReference type="Gene3D" id="3.30.360.10">
    <property type="entry name" value="Dihydrodipicolinate Reductase, domain 2"/>
    <property type="match status" value="1"/>
</dbReference>
<keyword evidence="22" id="KW-1185">Reference proteome</keyword>
<dbReference type="InterPro" id="IPR019811">
    <property type="entry name" value="HDH_CS"/>
</dbReference>
<evidence type="ECO:0000313" key="22">
    <source>
        <dbReference type="Proteomes" id="UP000799640"/>
    </source>
</evidence>
<dbReference type="InterPro" id="IPR001342">
    <property type="entry name" value="HDH_cat"/>
</dbReference>
<dbReference type="Pfam" id="PF03447">
    <property type="entry name" value="NAD_binding_3"/>
    <property type="match status" value="1"/>
</dbReference>
<dbReference type="GO" id="GO:0009088">
    <property type="term" value="P:threonine biosynthetic process"/>
    <property type="evidence" value="ECO:0007669"/>
    <property type="project" value="UniProtKB-UniPathway"/>
</dbReference>
<dbReference type="PANTHER" id="PTHR43070">
    <property type="match status" value="1"/>
</dbReference>
<keyword evidence="8 14" id="KW-0791">Threonine biosynthesis</keyword>
<dbReference type="EMBL" id="ML996700">
    <property type="protein sequence ID" value="KAF2398485.1"/>
    <property type="molecule type" value="Genomic_DNA"/>
</dbReference>
<evidence type="ECO:0000256" key="3">
    <source>
        <dbReference type="ARBA" id="ARBA00005062"/>
    </source>
</evidence>
<dbReference type="InterPro" id="IPR011147">
    <property type="entry name" value="Bifunc_Aspkin/hSer_DH"/>
</dbReference>
<reference evidence="21" key="1">
    <citation type="journal article" date="2020" name="Stud. Mycol.">
        <title>101 Dothideomycetes genomes: a test case for predicting lifestyles and emergence of pathogens.</title>
        <authorList>
            <person name="Haridas S."/>
            <person name="Albert R."/>
            <person name="Binder M."/>
            <person name="Bloem J."/>
            <person name="Labutti K."/>
            <person name="Salamov A."/>
            <person name="Andreopoulos B."/>
            <person name="Baker S."/>
            <person name="Barry K."/>
            <person name="Bills G."/>
            <person name="Bluhm B."/>
            <person name="Cannon C."/>
            <person name="Castanera R."/>
            <person name="Culley D."/>
            <person name="Daum C."/>
            <person name="Ezra D."/>
            <person name="Gonzalez J."/>
            <person name="Henrissat B."/>
            <person name="Kuo A."/>
            <person name="Liang C."/>
            <person name="Lipzen A."/>
            <person name="Lutzoni F."/>
            <person name="Magnuson J."/>
            <person name="Mondo S."/>
            <person name="Nolan M."/>
            <person name="Ohm R."/>
            <person name="Pangilinan J."/>
            <person name="Park H.-J."/>
            <person name="Ramirez L."/>
            <person name="Alfaro M."/>
            <person name="Sun H."/>
            <person name="Tritt A."/>
            <person name="Yoshinaga Y."/>
            <person name="Zwiers L.-H."/>
            <person name="Turgeon B."/>
            <person name="Goodwin S."/>
            <person name="Spatafora J."/>
            <person name="Crous P."/>
            <person name="Grigoriev I."/>
        </authorList>
    </citation>
    <scope>NUCLEOTIDE SEQUENCE</scope>
    <source>
        <strain evidence="21">CBS 262.69</strain>
    </source>
</reference>
<comment type="similarity">
    <text evidence="4 14 18">Belongs to the homoserine dehydrogenase family.</text>
</comment>
<comment type="pathway">
    <text evidence="3 17">Amino-acid biosynthesis; L-methionine biosynthesis via de novo pathway; L-homoserine from L-aspartate: step 3/3.</text>
</comment>
<dbReference type="SUPFAM" id="SSF55347">
    <property type="entry name" value="Glyceraldehyde-3-phosphate dehydrogenase-like, C-terminal domain"/>
    <property type="match status" value="1"/>
</dbReference>
<comment type="catalytic activity">
    <reaction evidence="12">
        <text>L-homoserine + NADP(+) = L-aspartate 4-semialdehyde + NADPH + H(+)</text>
        <dbReference type="Rhea" id="RHEA:15761"/>
        <dbReference type="ChEBI" id="CHEBI:15378"/>
        <dbReference type="ChEBI" id="CHEBI:57476"/>
        <dbReference type="ChEBI" id="CHEBI:57783"/>
        <dbReference type="ChEBI" id="CHEBI:58349"/>
        <dbReference type="ChEBI" id="CHEBI:537519"/>
        <dbReference type="EC" id="1.1.1.3"/>
    </reaction>
    <physiologicalReaction direction="right-to-left" evidence="12">
        <dbReference type="Rhea" id="RHEA:15763"/>
    </physiologicalReaction>
</comment>
<keyword evidence="11 14" id="KW-0486">Methionine biosynthesis</keyword>
<dbReference type="InterPro" id="IPR005106">
    <property type="entry name" value="Asp/hSer_DH_NAD-bd"/>
</dbReference>
<comment type="cofactor">
    <cofactor evidence="1">
        <name>a metal cation</name>
        <dbReference type="ChEBI" id="CHEBI:25213"/>
    </cofactor>
</comment>
<evidence type="ECO:0000256" key="17">
    <source>
        <dbReference type="RuleBase" id="RU000579"/>
    </source>
</evidence>
<evidence type="ECO:0000256" key="16">
    <source>
        <dbReference type="PIRSR" id="PIRSR036497-2"/>
    </source>
</evidence>
<evidence type="ECO:0000256" key="2">
    <source>
        <dbReference type="ARBA" id="ARBA00005056"/>
    </source>
</evidence>
<feature type="binding site" evidence="16">
    <location>
        <position position="219"/>
    </location>
    <ligand>
        <name>L-homoserine</name>
        <dbReference type="ChEBI" id="CHEBI:57476"/>
    </ligand>
</feature>
<keyword evidence="10 14" id="KW-0560">Oxidoreductase</keyword>
<dbReference type="SUPFAM" id="SSF51735">
    <property type="entry name" value="NAD(P)-binding Rossmann-fold domains"/>
    <property type="match status" value="1"/>
</dbReference>
<dbReference type="OrthoDB" id="67851at2759"/>
<evidence type="ECO:0000256" key="14">
    <source>
        <dbReference type="PIRNR" id="PIRNR036497"/>
    </source>
</evidence>
<gene>
    <name evidence="21" type="ORF">EJ06DRAFT_513546</name>
</gene>
<evidence type="ECO:0000259" key="19">
    <source>
        <dbReference type="Pfam" id="PF00742"/>
    </source>
</evidence>
<comment type="pathway">
    <text evidence="2 17">Amino-acid biosynthesis; L-threonine biosynthesis; L-threonine from L-aspartate: step 3/5.</text>
</comment>
<comment type="function">
    <text evidence="13">Catalyzes the conversion of L-aspartate-beta-semialdehyde (L-Asa) to L-homoserine (L-Hse), the third step in the biosynthesis of amino acids that derive from aspartate (the aspartate family of amino acids), including methioinine and threonine, the latter of which is a precursor to isoleucine; production of homoserine leads to a branch-point in the pathway as it can either be O-phosphorylated for processing to threonine, or O-acylated for processing to methionine.</text>
</comment>
<dbReference type="GO" id="GO:0004412">
    <property type="term" value="F:homoserine dehydrogenase activity"/>
    <property type="evidence" value="ECO:0007669"/>
    <property type="project" value="UniProtKB-EC"/>
</dbReference>
<dbReference type="GO" id="GO:0050661">
    <property type="term" value="F:NADP binding"/>
    <property type="evidence" value="ECO:0007669"/>
    <property type="project" value="InterPro"/>
</dbReference>
<feature type="domain" description="Aspartate/homoserine dehydrogenase NAD-binding" evidence="20">
    <location>
        <begin position="12"/>
        <end position="144"/>
    </location>
</feature>
<evidence type="ECO:0000256" key="9">
    <source>
        <dbReference type="ARBA" id="ARBA00022857"/>
    </source>
</evidence>
<dbReference type="Pfam" id="PF00742">
    <property type="entry name" value="Homoserine_dh"/>
    <property type="match status" value="1"/>
</dbReference>
<dbReference type="AlphaFoldDB" id="A0A6G1HRW6"/>
<dbReference type="Gene3D" id="3.40.50.720">
    <property type="entry name" value="NAD(P)-binding Rossmann-like Domain"/>
    <property type="match status" value="1"/>
</dbReference>
<evidence type="ECO:0000256" key="11">
    <source>
        <dbReference type="ARBA" id="ARBA00023167"/>
    </source>
</evidence>
<evidence type="ECO:0000256" key="10">
    <source>
        <dbReference type="ARBA" id="ARBA00023002"/>
    </source>
</evidence>
<organism evidence="21 22">
    <name type="scientific">Trichodelitschia bisporula</name>
    <dbReference type="NCBI Taxonomy" id="703511"/>
    <lineage>
        <taxon>Eukaryota</taxon>
        <taxon>Fungi</taxon>
        <taxon>Dikarya</taxon>
        <taxon>Ascomycota</taxon>
        <taxon>Pezizomycotina</taxon>
        <taxon>Dothideomycetes</taxon>
        <taxon>Dothideomycetes incertae sedis</taxon>
        <taxon>Phaeotrichales</taxon>
        <taxon>Phaeotrichaceae</taxon>
        <taxon>Trichodelitschia</taxon>
    </lineage>
</organism>
<evidence type="ECO:0000256" key="7">
    <source>
        <dbReference type="ARBA" id="ARBA00022605"/>
    </source>
</evidence>
<feature type="binding site" evidence="16">
    <location>
        <position position="98"/>
    </location>
    <ligand>
        <name>NADPH</name>
        <dbReference type="ChEBI" id="CHEBI:57783"/>
    </ligand>
</feature>
<dbReference type="EC" id="1.1.1.3" evidence="5 14"/>
<dbReference type="PROSITE" id="PS01042">
    <property type="entry name" value="HOMOSER_DHGENASE"/>
    <property type="match status" value="1"/>
</dbReference>
<dbReference type="PIRSF" id="PIRSF036497">
    <property type="entry name" value="HDH_short"/>
    <property type="match status" value="1"/>
</dbReference>
<dbReference type="UniPathway" id="UPA00051">
    <property type="reaction ID" value="UER00465"/>
</dbReference>
<evidence type="ECO:0000256" key="1">
    <source>
        <dbReference type="ARBA" id="ARBA00001920"/>
    </source>
</evidence>
<evidence type="ECO:0000256" key="5">
    <source>
        <dbReference type="ARBA" id="ARBA00013213"/>
    </source>
</evidence>
<dbReference type="InterPro" id="IPR022697">
    <property type="entry name" value="HDH_short"/>
</dbReference>
<sequence length="372" mass="39413">MPPRQVNIAVIGTGGVGTAFISQLETLSKRLASAPSPTSLNLVLLARSTKMLFNDFTPLSFTNWTSTLSSSTTPTPSPSDLASLLSKSKDPIILVDNTSSQELADTYPLILQKGIHIATASKKAFSARTTWNAIQSASANNGHTGGGYIYHESSVGAGLPILTTIHDLVDTGDRVTKIEGVFSGTMSFLFNSFQPVPGAGTGVPFSAAVREAKEKGYTEPDPRDDLNGLDVARKLTILARLVGVDVESPTSFEVQSLIPKELESAGSADEFLARLPEYDGKMKAYETTAKAMGGVVRYVGKIDVAKGEVRCLLEIFKVDHPIAALKGSDNIVSIYTERYGANPLIIQGAGAGAEVTAMGVTADVLRILRALH</sequence>
<keyword evidence="9 14" id="KW-0521">NADP</keyword>
<proteinExistence type="inferred from homology"/>
<evidence type="ECO:0000256" key="12">
    <source>
        <dbReference type="ARBA" id="ARBA00048841"/>
    </source>
</evidence>
<evidence type="ECO:0000256" key="13">
    <source>
        <dbReference type="ARBA" id="ARBA00059589"/>
    </source>
</evidence>
<evidence type="ECO:0000256" key="18">
    <source>
        <dbReference type="RuleBase" id="RU004171"/>
    </source>
</evidence>
<accession>A0A6G1HRW6</accession>
<feature type="domain" description="Homoserine dehydrogenase catalytic" evidence="19">
    <location>
        <begin position="160"/>
        <end position="365"/>
    </location>
</feature>
<dbReference type="GO" id="GO:0009086">
    <property type="term" value="P:methionine biosynthetic process"/>
    <property type="evidence" value="ECO:0007669"/>
    <property type="project" value="UniProtKB-KW"/>
</dbReference>
<evidence type="ECO:0000259" key="20">
    <source>
        <dbReference type="Pfam" id="PF03447"/>
    </source>
</evidence>
<dbReference type="PANTHER" id="PTHR43070:SF5">
    <property type="entry name" value="HOMOSERINE DEHYDROGENASE"/>
    <property type="match status" value="1"/>
</dbReference>
<evidence type="ECO:0000256" key="4">
    <source>
        <dbReference type="ARBA" id="ARBA00006753"/>
    </source>
</evidence>
<feature type="binding site" evidence="16">
    <location>
        <begin position="12"/>
        <end position="17"/>
    </location>
    <ligand>
        <name>NADP(+)</name>
        <dbReference type="ChEBI" id="CHEBI:58349"/>
    </ligand>
</feature>
<evidence type="ECO:0000256" key="15">
    <source>
        <dbReference type="PIRSR" id="PIRSR036497-1"/>
    </source>
</evidence>
<evidence type="ECO:0000256" key="6">
    <source>
        <dbReference type="ARBA" id="ARBA00013376"/>
    </source>
</evidence>
<evidence type="ECO:0000256" key="8">
    <source>
        <dbReference type="ARBA" id="ARBA00022697"/>
    </source>
</evidence>
<dbReference type="FunFam" id="3.30.360.10:FF:000006">
    <property type="entry name" value="Bifunctional aspartokinase/homoserine dehydrogenase"/>
    <property type="match status" value="1"/>
</dbReference>
<dbReference type="InterPro" id="IPR036291">
    <property type="entry name" value="NAD(P)-bd_dom_sf"/>
</dbReference>
<name>A0A6G1HRW6_9PEZI</name>
<dbReference type="UniPathway" id="UPA00050">
    <property type="reaction ID" value="UER00063"/>
</dbReference>